<protein>
    <submittedName>
        <fullName evidence="2">Uncharacterized protein</fullName>
    </submittedName>
</protein>
<feature type="region of interest" description="Disordered" evidence="1">
    <location>
        <begin position="15"/>
        <end position="38"/>
    </location>
</feature>
<name>A0AAN7QTA5_TRANT</name>
<reference evidence="2 3" key="1">
    <citation type="journal article" date="2023" name="Hortic Res">
        <title>Pangenome of water caltrop reveals structural variations and asymmetric subgenome divergence after allopolyploidization.</title>
        <authorList>
            <person name="Zhang X."/>
            <person name="Chen Y."/>
            <person name="Wang L."/>
            <person name="Yuan Y."/>
            <person name="Fang M."/>
            <person name="Shi L."/>
            <person name="Lu R."/>
            <person name="Comes H.P."/>
            <person name="Ma Y."/>
            <person name="Chen Y."/>
            <person name="Huang G."/>
            <person name="Zhou Y."/>
            <person name="Zheng Z."/>
            <person name="Qiu Y."/>
        </authorList>
    </citation>
    <scope>NUCLEOTIDE SEQUENCE [LARGE SCALE GENOMIC DNA]</scope>
    <source>
        <strain evidence="2">F231</strain>
    </source>
</reference>
<sequence>MEQVNGSSCYVDLPRKRVRVEEEEEEEEDDEKGGVDVGIMVSPSSLLPSTLRNGTIMSSNKFNYNGGKGSNKLSLAYDIETIKFK</sequence>
<keyword evidence="3" id="KW-1185">Reference proteome</keyword>
<comment type="caution">
    <text evidence="2">The sequence shown here is derived from an EMBL/GenBank/DDBJ whole genome shotgun (WGS) entry which is preliminary data.</text>
</comment>
<evidence type="ECO:0000313" key="2">
    <source>
        <dbReference type="EMBL" id="KAK4774845.1"/>
    </source>
</evidence>
<dbReference type="EMBL" id="JAXQNO010000019">
    <property type="protein sequence ID" value="KAK4774845.1"/>
    <property type="molecule type" value="Genomic_DNA"/>
</dbReference>
<gene>
    <name evidence="2" type="ORF">SAY86_009780</name>
</gene>
<dbReference type="Proteomes" id="UP001346149">
    <property type="component" value="Unassembled WGS sequence"/>
</dbReference>
<feature type="compositionally biased region" description="Acidic residues" evidence="1">
    <location>
        <begin position="21"/>
        <end position="31"/>
    </location>
</feature>
<proteinExistence type="predicted"/>
<dbReference type="AlphaFoldDB" id="A0AAN7QTA5"/>
<evidence type="ECO:0000256" key="1">
    <source>
        <dbReference type="SAM" id="MobiDB-lite"/>
    </source>
</evidence>
<accession>A0AAN7QTA5</accession>
<evidence type="ECO:0000313" key="3">
    <source>
        <dbReference type="Proteomes" id="UP001346149"/>
    </source>
</evidence>
<organism evidence="2 3">
    <name type="scientific">Trapa natans</name>
    <name type="common">Water chestnut</name>
    <dbReference type="NCBI Taxonomy" id="22666"/>
    <lineage>
        <taxon>Eukaryota</taxon>
        <taxon>Viridiplantae</taxon>
        <taxon>Streptophyta</taxon>
        <taxon>Embryophyta</taxon>
        <taxon>Tracheophyta</taxon>
        <taxon>Spermatophyta</taxon>
        <taxon>Magnoliopsida</taxon>
        <taxon>eudicotyledons</taxon>
        <taxon>Gunneridae</taxon>
        <taxon>Pentapetalae</taxon>
        <taxon>rosids</taxon>
        <taxon>malvids</taxon>
        <taxon>Myrtales</taxon>
        <taxon>Lythraceae</taxon>
        <taxon>Trapa</taxon>
    </lineage>
</organism>